<evidence type="ECO:0000313" key="3">
    <source>
        <dbReference type="Proteomes" id="UP000095544"/>
    </source>
</evidence>
<dbReference type="EMBL" id="CYZU01000003">
    <property type="protein sequence ID" value="CUN80863.1"/>
    <property type="molecule type" value="Genomic_DNA"/>
</dbReference>
<dbReference type="GO" id="GO:0003676">
    <property type="term" value="F:nucleic acid binding"/>
    <property type="evidence" value="ECO:0007669"/>
    <property type="project" value="InterPro"/>
</dbReference>
<feature type="transmembrane region" description="Helical" evidence="1">
    <location>
        <begin position="6"/>
        <end position="22"/>
    </location>
</feature>
<dbReference type="PIRSF" id="PIRSF002599">
    <property type="entry name" value="Cold_shock_A"/>
    <property type="match status" value="1"/>
</dbReference>
<feature type="transmembrane region" description="Helical" evidence="1">
    <location>
        <begin position="42"/>
        <end position="60"/>
    </location>
</feature>
<evidence type="ECO:0000313" key="2">
    <source>
        <dbReference type="EMBL" id="CUN80863.1"/>
    </source>
</evidence>
<organism evidence="2 3">
    <name type="scientific">Faecalicatena contorta</name>
    <dbReference type="NCBI Taxonomy" id="39482"/>
    <lineage>
        <taxon>Bacteria</taxon>
        <taxon>Bacillati</taxon>
        <taxon>Bacillota</taxon>
        <taxon>Clostridia</taxon>
        <taxon>Lachnospirales</taxon>
        <taxon>Lachnospiraceae</taxon>
        <taxon>Faecalicatena</taxon>
    </lineage>
</organism>
<proteinExistence type="predicted"/>
<name>A0A173ZYA5_9FIRM</name>
<dbReference type="AlphaFoldDB" id="A0A173ZYA5"/>
<evidence type="ECO:0000256" key="1">
    <source>
        <dbReference type="SAM" id="Phobius"/>
    </source>
</evidence>
<dbReference type="Proteomes" id="UP000095544">
    <property type="component" value="Unassembled WGS sequence"/>
</dbReference>
<keyword evidence="1" id="KW-1133">Transmembrane helix</keyword>
<gene>
    <name evidence="2" type="ORF">ERS852491_00560</name>
</gene>
<keyword evidence="1" id="KW-0812">Transmembrane</keyword>
<dbReference type="InterPro" id="IPR010718">
    <property type="entry name" value="DUF1294"/>
</dbReference>
<dbReference type="RefSeq" id="WP_025655004.1">
    <property type="nucleotide sequence ID" value="NZ_BQNQ01000001.1"/>
</dbReference>
<dbReference type="Pfam" id="PF06961">
    <property type="entry name" value="DUF1294"/>
    <property type="match status" value="1"/>
</dbReference>
<feature type="transmembrane region" description="Helical" evidence="1">
    <location>
        <begin position="66"/>
        <end position="87"/>
    </location>
</feature>
<protein>
    <submittedName>
        <fullName evidence="2">Protein of uncharacterized function (DUF1294)</fullName>
    </submittedName>
</protein>
<dbReference type="OrthoDB" id="1698854at2"/>
<accession>A0A173ZYA5</accession>
<dbReference type="GeneID" id="93332981"/>
<dbReference type="InterPro" id="IPR012156">
    <property type="entry name" value="Cold_shock_CspA"/>
</dbReference>
<sequence>MNYPYITTAIIIINVIAFLTYGDDKRRAQKNKWRIPEKTLILLALLGGSPGALLGMQIFHHKTRKPLFRIGIPCIMMLQAAGIVIYWSSAA</sequence>
<dbReference type="STRING" id="39482.ERS852491_00560"/>
<reference evidence="2 3" key="1">
    <citation type="submission" date="2015-09" db="EMBL/GenBank/DDBJ databases">
        <authorList>
            <consortium name="Pathogen Informatics"/>
        </authorList>
    </citation>
    <scope>NUCLEOTIDE SEQUENCE [LARGE SCALE GENOMIC DNA]</scope>
    <source>
        <strain evidence="2 3">2789STDY5834876</strain>
    </source>
</reference>
<keyword evidence="1" id="KW-0472">Membrane</keyword>